<organism evidence="2 3">
    <name type="scientific">Paraburkholderia aspalathi</name>
    <dbReference type="NCBI Taxonomy" id="1324617"/>
    <lineage>
        <taxon>Bacteria</taxon>
        <taxon>Pseudomonadati</taxon>
        <taxon>Pseudomonadota</taxon>
        <taxon>Betaproteobacteria</taxon>
        <taxon>Burkholderiales</taxon>
        <taxon>Burkholderiaceae</taxon>
        <taxon>Paraburkholderia</taxon>
    </lineage>
</organism>
<feature type="chain" id="PRO_5011516541" description="Transmembrane protein" evidence="1">
    <location>
        <begin position="31"/>
        <end position="175"/>
    </location>
</feature>
<dbReference type="Proteomes" id="UP000198844">
    <property type="component" value="Unassembled WGS sequence"/>
</dbReference>
<evidence type="ECO:0000256" key="1">
    <source>
        <dbReference type="SAM" id="SignalP"/>
    </source>
</evidence>
<dbReference type="EMBL" id="FPBH01000011">
    <property type="protein sequence ID" value="SFU15209.1"/>
    <property type="molecule type" value="Genomic_DNA"/>
</dbReference>
<protein>
    <recommendedName>
        <fullName evidence="4">Transmembrane protein</fullName>
    </recommendedName>
</protein>
<evidence type="ECO:0000313" key="2">
    <source>
        <dbReference type="EMBL" id="SFU15209.1"/>
    </source>
</evidence>
<name>A0A1I7DU70_9BURK</name>
<proteinExistence type="predicted"/>
<evidence type="ECO:0000313" key="3">
    <source>
        <dbReference type="Proteomes" id="UP000198844"/>
    </source>
</evidence>
<dbReference type="AlphaFoldDB" id="A0A1I7DU70"/>
<dbReference type="InterPro" id="IPR025293">
    <property type="entry name" value="YfiR/HmsC-like"/>
</dbReference>
<reference evidence="2 3" key="1">
    <citation type="submission" date="2016-10" db="EMBL/GenBank/DDBJ databases">
        <authorList>
            <person name="de Groot N.N."/>
        </authorList>
    </citation>
    <scope>NUCLEOTIDE SEQUENCE [LARGE SCALE GENOMIC DNA]</scope>
    <source>
        <strain evidence="2 3">LMG 27731</strain>
    </source>
</reference>
<dbReference type="Pfam" id="PF13689">
    <property type="entry name" value="DUF4154"/>
    <property type="match status" value="1"/>
</dbReference>
<dbReference type="RefSeq" id="WP_167378416.1">
    <property type="nucleotide sequence ID" value="NZ_FPBH01000011.1"/>
</dbReference>
<gene>
    <name evidence="2" type="ORF">SAMN05192563_1011213</name>
</gene>
<sequence>MAFDLSSAVRLRIGASVAGLFLLASTLCHAQVEDVALKAAFIYNFALFTTWPPTLTAATSFNVCVAPGSPLGDSLRRLGGKSINGKPWTVREMPADVRKGDCDVAVLGKASQPLSLSSPGTTLVIRDGGIAGKNGAAITLVTEDNHVHFDIDTAEAERNGLRFSSKLLSLARNVL</sequence>
<keyword evidence="1" id="KW-0732">Signal</keyword>
<evidence type="ECO:0008006" key="4">
    <source>
        <dbReference type="Google" id="ProtNLM"/>
    </source>
</evidence>
<feature type="signal peptide" evidence="1">
    <location>
        <begin position="1"/>
        <end position="30"/>
    </location>
</feature>
<accession>A0A1I7DU70</accession>